<dbReference type="AlphaFoldDB" id="A0A0L0HKC7"/>
<evidence type="ECO:0000256" key="1">
    <source>
        <dbReference type="SAM" id="MobiDB-lite"/>
    </source>
</evidence>
<name>A0A0L0HKC7_SPIPD</name>
<dbReference type="Proteomes" id="UP000053201">
    <property type="component" value="Unassembled WGS sequence"/>
</dbReference>
<dbReference type="PANTHER" id="PTHR39465">
    <property type="entry name" value="DNA LIGASE D, 3'-PHOSPHOESTERASE DOMAIN"/>
    <property type="match status" value="1"/>
</dbReference>
<evidence type="ECO:0000259" key="2">
    <source>
        <dbReference type="Pfam" id="PF13298"/>
    </source>
</evidence>
<dbReference type="VEuPathDB" id="FungiDB:SPPG_03089"/>
<sequence>MSDTFGSSSTTCSPSTITETALTSLLEHPCLFVIQEHAATRHHWDLRLRVHSRTNTPTDVLRSWAVPKGPSFNPTEKRLAQETTDHDIGYAGFEGVIPRESYGAGTTMVWDIGTYCVPRKKGEEKDTTSEEEGGRKEQERLERGLAKGHARIRFFGQKMRGDFVLFRMMGTRVTGGSKRLRALTTMSPSPSGKSPPTVTPRGTGAWLLIKKKDGYAIQGGLPDITLTAPLSVLTGRTMFQIGCDAGAEVDNMGHWIKLPRVKRERRAVSTRVKRLKQEEGKVEIKWTDIKEENEDRNTNGSKCNGSILDVTDRSDIKREFPYAIKVEDKPALIRQEHAKTKRQFPVLATSLKRRYSSPILVDSDSDATVIDG</sequence>
<evidence type="ECO:0000313" key="3">
    <source>
        <dbReference type="EMBL" id="KND01279.1"/>
    </source>
</evidence>
<evidence type="ECO:0000313" key="4">
    <source>
        <dbReference type="Proteomes" id="UP000053201"/>
    </source>
</evidence>
<protein>
    <submittedName>
        <fullName evidence="3">DNA ligase D, 3'-phosphoesterase domain-containing protein</fullName>
    </submittedName>
</protein>
<proteinExistence type="predicted"/>
<organism evidence="3 4">
    <name type="scientific">Spizellomyces punctatus (strain DAOM BR117)</name>
    <dbReference type="NCBI Taxonomy" id="645134"/>
    <lineage>
        <taxon>Eukaryota</taxon>
        <taxon>Fungi</taxon>
        <taxon>Fungi incertae sedis</taxon>
        <taxon>Chytridiomycota</taxon>
        <taxon>Chytridiomycota incertae sedis</taxon>
        <taxon>Chytridiomycetes</taxon>
        <taxon>Spizellomycetales</taxon>
        <taxon>Spizellomycetaceae</taxon>
        <taxon>Spizellomyces</taxon>
    </lineage>
</organism>
<dbReference type="InParanoid" id="A0A0L0HKC7"/>
<dbReference type="PANTHER" id="PTHR39465:SF1">
    <property type="entry name" value="DNA LIGASE D 3'-PHOSPHOESTERASE DOMAIN-CONTAINING PROTEIN"/>
    <property type="match status" value="1"/>
</dbReference>
<feature type="domain" description="DNA ligase D 3'-phosphoesterase" evidence="2">
    <location>
        <begin position="35"/>
        <end position="167"/>
    </location>
</feature>
<accession>A0A0L0HKC7</accession>
<dbReference type="OrthoDB" id="2588098at2759"/>
<dbReference type="Pfam" id="PF13298">
    <property type="entry name" value="LigD_N"/>
    <property type="match status" value="1"/>
</dbReference>
<keyword evidence="4" id="KW-1185">Reference proteome</keyword>
<dbReference type="GO" id="GO:0016874">
    <property type="term" value="F:ligase activity"/>
    <property type="evidence" value="ECO:0007669"/>
    <property type="project" value="UniProtKB-KW"/>
</dbReference>
<dbReference type="EMBL" id="KQ257454">
    <property type="protein sequence ID" value="KND01279.1"/>
    <property type="molecule type" value="Genomic_DNA"/>
</dbReference>
<keyword evidence="3" id="KW-0436">Ligase</keyword>
<dbReference type="RefSeq" id="XP_016609318.1">
    <property type="nucleotide sequence ID" value="XM_016751377.1"/>
</dbReference>
<dbReference type="InterPro" id="IPR014144">
    <property type="entry name" value="LigD_PE_domain"/>
</dbReference>
<gene>
    <name evidence="3" type="ORF">SPPG_03089</name>
</gene>
<dbReference type="eggNOG" id="ENOG502SF29">
    <property type="taxonomic scope" value="Eukaryota"/>
</dbReference>
<reference evidence="3 4" key="1">
    <citation type="submission" date="2009-08" db="EMBL/GenBank/DDBJ databases">
        <title>The Genome Sequence of Spizellomyces punctatus strain DAOM BR117.</title>
        <authorList>
            <consortium name="The Broad Institute Genome Sequencing Platform"/>
            <person name="Russ C."/>
            <person name="Cuomo C."/>
            <person name="Shea T."/>
            <person name="Young S.K."/>
            <person name="Zeng Q."/>
            <person name="Koehrsen M."/>
            <person name="Haas B."/>
            <person name="Borodovsky M."/>
            <person name="Guigo R."/>
            <person name="Alvarado L."/>
            <person name="Berlin A."/>
            <person name="Bochicchio J."/>
            <person name="Borenstein D."/>
            <person name="Chapman S."/>
            <person name="Chen Z."/>
            <person name="Engels R."/>
            <person name="Freedman E."/>
            <person name="Gellesch M."/>
            <person name="Goldberg J."/>
            <person name="Griggs A."/>
            <person name="Gujja S."/>
            <person name="Heiman D."/>
            <person name="Hepburn T."/>
            <person name="Howarth C."/>
            <person name="Jen D."/>
            <person name="Larson L."/>
            <person name="Lewis B."/>
            <person name="Mehta T."/>
            <person name="Park D."/>
            <person name="Pearson M."/>
            <person name="Roberts A."/>
            <person name="Saif S."/>
            <person name="Shenoy N."/>
            <person name="Sisk P."/>
            <person name="Stolte C."/>
            <person name="Sykes S."/>
            <person name="Thomson T."/>
            <person name="Walk T."/>
            <person name="White J."/>
            <person name="Yandava C."/>
            <person name="Burger G."/>
            <person name="Gray M.W."/>
            <person name="Holland P.W.H."/>
            <person name="King N."/>
            <person name="Lang F.B.F."/>
            <person name="Roger A.J."/>
            <person name="Ruiz-Trillo I."/>
            <person name="Lander E."/>
            <person name="Nusbaum C."/>
        </authorList>
    </citation>
    <scope>NUCLEOTIDE SEQUENCE [LARGE SCALE GENOMIC DNA]</scope>
    <source>
        <strain evidence="3 4">DAOM BR117</strain>
    </source>
</reference>
<dbReference type="GeneID" id="27686636"/>
<feature type="region of interest" description="Disordered" evidence="1">
    <location>
        <begin position="120"/>
        <end position="143"/>
    </location>
</feature>